<evidence type="ECO:0000256" key="7">
    <source>
        <dbReference type="ARBA" id="ARBA00022737"/>
    </source>
</evidence>
<organism evidence="12 13">
    <name type="scientific">Blastomyces percursus</name>
    <dbReference type="NCBI Taxonomy" id="1658174"/>
    <lineage>
        <taxon>Eukaryota</taxon>
        <taxon>Fungi</taxon>
        <taxon>Dikarya</taxon>
        <taxon>Ascomycota</taxon>
        <taxon>Pezizomycotina</taxon>
        <taxon>Eurotiomycetes</taxon>
        <taxon>Eurotiomycetidae</taxon>
        <taxon>Onygenales</taxon>
        <taxon>Ajellomycetaceae</taxon>
        <taxon>Blastomyces</taxon>
    </lineage>
</organism>
<name>A0A1J9Q4S3_9EURO</name>
<keyword evidence="6 9" id="KW-0479">Metal-binding</keyword>
<feature type="compositionally biased region" description="Low complexity" evidence="10">
    <location>
        <begin position="75"/>
        <end position="103"/>
    </location>
</feature>
<dbReference type="GO" id="GO:0008270">
    <property type="term" value="F:zinc ion binding"/>
    <property type="evidence" value="ECO:0007669"/>
    <property type="project" value="UniProtKB-UniRule"/>
</dbReference>
<comment type="subunit">
    <text evidence="9">Heterodimer of an alpha and a beta subunit.</text>
</comment>
<keyword evidence="5 9" id="KW-0808">Transferase</keyword>
<keyword evidence="13" id="KW-1185">Reference proteome</keyword>
<evidence type="ECO:0000256" key="8">
    <source>
        <dbReference type="ARBA" id="ARBA00022833"/>
    </source>
</evidence>
<evidence type="ECO:0000256" key="9">
    <source>
        <dbReference type="RuleBase" id="RU365056"/>
    </source>
</evidence>
<gene>
    <name evidence="12" type="ORF">ACJ73_04974</name>
</gene>
<dbReference type="GO" id="GO:0004660">
    <property type="term" value="F:protein farnesyltransferase activity"/>
    <property type="evidence" value="ECO:0007669"/>
    <property type="project" value="UniProtKB-UniRule"/>
</dbReference>
<dbReference type="EC" id="2.5.1.58" evidence="2 9"/>
<sequence length="589" mass="64090">MIRGKYRRTVRFPTTASYNKESAPGTVSASTSLSHALPRTTTSRLHGRSGAPSNNTLQQRQKQQRLKSDSSSPHATTTTTAATTASTATATAIGEPSSSPQAHPHSHDRRSKKKQQQKKKINMAAPPQGLSAQPNYQKSIPDLFTQLPLIRDQLVTETSQTQDATVDQCLPFLKGLASSQNGPFNRFGVPRLDRDEHIAFLYDSLESYPERFVGLDSSRPWMVYWALTGLHLLGEDVTKFRERVIATAAPMQNPTGGFGGGHGQMSHCASSYALILSLALVGGQDAFKLINRAAMWQWLGKLKQADGGFQVTLGGEEDVRGAYCAMVIIALLDLPLQLPPDSPARHAGLDTFISGLPEYLSRCQTFEGGISGSPGTEAHGAYAFCALACLCILGDPKEMINRYMDLPLLISWLSARQCAPEGGFAGRTNKLVDGCYSHWVGGCWPLVQAAVNGIQSTSTLSYSRSGSLFHREGLTRYILNCCQGPHGGLRDKPGKSPDSYHTCYILAGLSTAQHHHFNTGVASVAGPYKPFSSAFSWSHAPVTASTEQDQSTIVFDEGDRLEVVHPLFVIPHRAAENMRDWCENYPLQI</sequence>
<dbReference type="GO" id="GO:0097354">
    <property type="term" value="P:prenylation"/>
    <property type="evidence" value="ECO:0007669"/>
    <property type="project" value="UniProtKB-UniRule"/>
</dbReference>
<dbReference type="GO" id="GO:0005965">
    <property type="term" value="C:protein farnesyltransferase complex"/>
    <property type="evidence" value="ECO:0007669"/>
    <property type="project" value="UniProtKB-UniRule"/>
</dbReference>
<dbReference type="InterPro" id="IPR026872">
    <property type="entry name" value="FTB"/>
</dbReference>
<dbReference type="InterPro" id="IPR045089">
    <property type="entry name" value="PGGT1B-like"/>
</dbReference>
<feature type="compositionally biased region" description="Polar residues" evidence="10">
    <location>
        <begin position="17"/>
        <end position="44"/>
    </location>
</feature>
<comment type="cofactor">
    <cofactor evidence="9">
        <name>Zn(2+)</name>
        <dbReference type="ChEBI" id="CHEBI:29105"/>
    </cofactor>
    <text evidence="9">Binds 1 zinc ion per subunit.</text>
</comment>
<dbReference type="AlphaFoldDB" id="A0A1J9Q4S3"/>
<comment type="similarity">
    <text evidence="1 9">Belongs to the protein prenyltransferase subunit beta family.</text>
</comment>
<comment type="function">
    <text evidence="9">Catalyzes the transfer of a farnesyl moiety from farnesyl diphosphate to a cysteine at the fourth position from the C-terminus of several proteins. The beta subunit is responsible for peptide-binding.</text>
</comment>
<protein>
    <recommendedName>
        <fullName evidence="3 9">Protein farnesyltransferase subunit beta</fullName>
        <shortName evidence="9">FTase-beta</shortName>
        <ecNumber evidence="2 9">2.5.1.58</ecNumber>
    </recommendedName>
</protein>
<dbReference type="STRING" id="1658174.A0A1J9Q4S3"/>
<keyword evidence="7" id="KW-0677">Repeat</keyword>
<dbReference type="EMBL" id="LGTZ01000736">
    <property type="protein sequence ID" value="OJD23670.1"/>
    <property type="molecule type" value="Genomic_DNA"/>
</dbReference>
<dbReference type="CDD" id="cd02893">
    <property type="entry name" value="FTase"/>
    <property type="match status" value="1"/>
</dbReference>
<comment type="catalytic activity">
    <reaction evidence="9">
        <text>L-cysteinyl-[protein] + (2E,6E)-farnesyl diphosphate = S-(2E,6E)-farnesyl-L-cysteinyl-[protein] + diphosphate</text>
        <dbReference type="Rhea" id="RHEA:13345"/>
        <dbReference type="Rhea" id="RHEA-COMP:10131"/>
        <dbReference type="Rhea" id="RHEA-COMP:11535"/>
        <dbReference type="ChEBI" id="CHEBI:29950"/>
        <dbReference type="ChEBI" id="CHEBI:33019"/>
        <dbReference type="ChEBI" id="CHEBI:86019"/>
        <dbReference type="ChEBI" id="CHEBI:175763"/>
    </reaction>
</comment>
<evidence type="ECO:0000313" key="12">
    <source>
        <dbReference type="EMBL" id="OJD23670.1"/>
    </source>
</evidence>
<evidence type="ECO:0000256" key="5">
    <source>
        <dbReference type="ARBA" id="ARBA00022679"/>
    </source>
</evidence>
<reference evidence="12 13" key="1">
    <citation type="submission" date="2015-08" db="EMBL/GenBank/DDBJ databases">
        <title>Emmonsia species relationships and genome sequence.</title>
        <authorList>
            <person name="Cuomo C.A."/>
            <person name="Schwartz I.S."/>
            <person name="Kenyon C."/>
            <person name="De Hoog G.S."/>
            <person name="Govender N.P."/>
            <person name="Botha A."/>
            <person name="Moreno L."/>
            <person name="De Vries M."/>
            <person name="Munoz J.F."/>
            <person name="Stielow J.B."/>
        </authorList>
    </citation>
    <scope>NUCLEOTIDE SEQUENCE [LARGE SCALE GENOMIC DNA]</scope>
    <source>
        <strain evidence="12 13">EI222</strain>
    </source>
</reference>
<dbReference type="FunFam" id="1.50.10.20:FF:000014">
    <property type="entry name" value="Protein farnesyltransferase subunit beta"/>
    <property type="match status" value="1"/>
</dbReference>
<feature type="compositionally biased region" description="Basic residues" evidence="10">
    <location>
        <begin position="104"/>
        <end position="121"/>
    </location>
</feature>
<evidence type="ECO:0000256" key="3">
    <source>
        <dbReference type="ARBA" id="ARBA00015798"/>
    </source>
</evidence>
<comment type="caution">
    <text evidence="12">The sequence shown here is derived from an EMBL/GenBank/DDBJ whole genome shotgun (WGS) entry which is preliminary data.</text>
</comment>
<evidence type="ECO:0000259" key="11">
    <source>
        <dbReference type="Pfam" id="PF00432"/>
    </source>
</evidence>
<keyword evidence="8 9" id="KW-0862">Zinc</keyword>
<dbReference type="PANTHER" id="PTHR11774:SF6">
    <property type="entry name" value="PROTEIN FARNESYLTRANSFERASE SUBUNIT BETA"/>
    <property type="match status" value="1"/>
</dbReference>
<evidence type="ECO:0000256" key="4">
    <source>
        <dbReference type="ARBA" id="ARBA00022602"/>
    </source>
</evidence>
<proteinExistence type="inferred from homology"/>
<dbReference type="Proteomes" id="UP000242791">
    <property type="component" value="Unassembled WGS sequence"/>
</dbReference>
<evidence type="ECO:0000256" key="6">
    <source>
        <dbReference type="ARBA" id="ARBA00022723"/>
    </source>
</evidence>
<feature type="domain" description="Prenyltransferase alpha-alpha toroid" evidence="11">
    <location>
        <begin position="192"/>
        <end position="569"/>
    </location>
</feature>
<evidence type="ECO:0000256" key="1">
    <source>
        <dbReference type="ARBA" id="ARBA00010497"/>
    </source>
</evidence>
<evidence type="ECO:0000256" key="2">
    <source>
        <dbReference type="ARBA" id="ARBA00012702"/>
    </source>
</evidence>
<evidence type="ECO:0000256" key="10">
    <source>
        <dbReference type="SAM" id="MobiDB-lite"/>
    </source>
</evidence>
<feature type="region of interest" description="Disordered" evidence="10">
    <location>
        <begin position="17"/>
        <end position="136"/>
    </location>
</feature>
<evidence type="ECO:0000313" key="13">
    <source>
        <dbReference type="Proteomes" id="UP000242791"/>
    </source>
</evidence>
<dbReference type="VEuPathDB" id="FungiDB:ACJ73_04974"/>
<keyword evidence="4 9" id="KW-0637">Prenyltransferase</keyword>
<dbReference type="InterPro" id="IPR008930">
    <property type="entry name" value="Terpenoid_cyclase/PrenylTrfase"/>
</dbReference>
<dbReference type="SUPFAM" id="SSF48239">
    <property type="entry name" value="Terpenoid cyclases/Protein prenyltransferases"/>
    <property type="match status" value="1"/>
</dbReference>
<dbReference type="Gene3D" id="1.50.10.20">
    <property type="match status" value="1"/>
</dbReference>
<accession>A0A1J9Q4S3</accession>
<dbReference type="PANTHER" id="PTHR11774">
    <property type="entry name" value="GERANYLGERANYL TRANSFERASE TYPE BETA SUBUNIT"/>
    <property type="match status" value="1"/>
</dbReference>
<dbReference type="InterPro" id="IPR001330">
    <property type="entry name" value="Prenyltrans"/>
</dbReference>
<dbReference type="OrthoDB" id="10261146at2759"/>
<dbReference type="Pfam" id="PF00432">
    <property type="entry name" value="Prenyltrans"/>
    <property type="match status" value="1"/>
</dbReference>